<feature type="non-terminal residue" evidence="1">
    <location>
        <position position="1"/>
    </location>
</feature>
<reference evidence="1" key="1">
    <citation type="submission" date="2015-11" db="EMBL/GenBank/DDBJ databases">
        <title>De novo transcriptome assembly of four potential Pierce s Disease insect vectors from Arizona vineyards.</title>
        <authorList>
            <person name="Tassone E.E."/>
        </authorList>
    </citation>
    <scope>NUCLEOTIDE SEQUENCE</scope>
</reference>
<dbReference type="AlphaFoldDB" id="A0A1B6FCL3"/>
<organism evidence="1">
    <name type="scientific">Cuerna arida</name>
    <dbReference type="NCBI Taxonomy" id="1464854"/>
    <lineage>
        <taxon>Eukaryota</taxon>
        <taxon>Metazoa</taxon>
        <taxon>Ecdysozoa</taxon>
        <taxon>Arthropoda</taxon>
        <taxon>Hexapoda</taxon>
        <taxon>Insecta</taxon>
        <taxon>Pterygota</taxon>
        <taxon>Neoptera</taxon>
        <taxon>Paraneoptera</taxon>
        <taxon>Hemiptera</taxon>
        <taxon>Auchenorrhyncha</taxon>
        <taxon>Membracoidea</taxon>
        <taxon>Cicadellidae</taxon>
        <taxon>Cicadellinae</taxon>
        <taxon>Proconiini</taxon>
        <taxon>Cuerna</taxon>
    </lineage>
</organism>
<name>A0A1B6FCL3_9HEMI</name>
<protein>
    <submittedName>
        <fullName evidence="1">Uncharacterized protein</fullName>
    </submittedName>
</protein>
<dbReference type="EMBL" id="GECZ01021813">
    <property type="protein sequence ID" value="JAS47956.1"/>
    <property type="molecule type" value="Transcribed_RNA"/>
</dbReference>
<evidence type="ECO:0000313" key="1">
    <source>
        <dbReference type="EMBL" id="JAS47956.1"/>
    </source>
</evidence>
<sequence>SRKTIKATYQVFLLKVIILVYNDGKKAYLTQDKEDLRDNHSLKIFLRYPCPIIRPTIREESDAILRKANEQAYLSSVGPAAHRIEQDRTEQNGTEQNVFAPDACSIWCAAGLTVSIILCVHSKYSLKLL</sequence>
<proteinExistence type="predicted"/>
<accession>A0A1B6FCL3</accession>
<gene>
    <name evidence="1" type="ORF">g.45760</name>
</gene>